<proteinExistence type="predicted"/>
<accession>M0LJJ3</accession>
<gene>
    <name evidence="2" type="ORF">C445_12711</name>
    <name evidence="1" type="ORF">CHINAEXTREME_01625</name>
</gene>
<keyword evidence="3" id="KW-1185">Reference proteome</keyword>
<dbReference type="Proteomes" id="UP000011555">
    <property type="component" value="Unassembled WGS sequence"/>
</dbReference>
<evidence type="ECO:0000313" key="3">
    <source>
        <dbReference type="Proteomes" id="UP000011555"/>
    </source>
</evidence>
<organism evidence="2 3">
    <name type="scientific">Natronobacterium lacisalsi AJ5</name>
    <dbReference type="NCBI Taxonomy" id="358396"/>
    <lineage>
        <taxon>Archaea</taxon>
        <taxon>Methanobacteriati</taxon>
        <taxon>Methanobacteriota</taxon>
        <taxon>Stenosarchaea group</taxon>
        <taxon>Halobacteria</taxon>
        <taxon>Halobacteriales</taxon>
        <taxon>Natrialbaceae</taxon>
        <taxon>Natronobacterium</taxon>
    </lineage>
</organism>
<dbReference type="KEGG" id="hlc:CHINAEXTREME01625"/>
<protein>
    <submittedName>
        <fullName evidence="2">Uncharacterized protein</fullName>
    </submittedName>
</protein>
<evidence type="ECO:0000313" key="1">
    <source>
        <dbReference type="EMBL" id="APW96546.1"/>
    </source>
</evidence>
<reference evidence="1 4" key="1">
    <citation type="journal article" date="2011" name="J. Bacteriol.">
        <title>Genome sequence of Halobiforma lacisalsi AJ5, an extremely halophilic archaeon which harbors a bop gene.</title>
        <authorList>
            <person name="Jiang X."/>
            <person name="Wang S."/>
            <person name="Cheng H."/>
            <person name="Huo Y."/>
            <person name="Zhang X."/>
            <person name="Zhu X."/>
            <person name="Han X."/>
            <person name="Ni P."/>
            <person name="Wu M."/>
        </authorList>
    </citation>
    <scope>NUCLEOTIDE SEQUENCE [LARGE SCALE GENOMIC DNA]</scope>
    <source>
        <strain evidence="1 4">AJ5</strain>
    </source>
</reference>
<sequence>MTKCGSSAVDAVDRDVLEQRPPPLELRLEVPSFGFRERDRDGVDDGGDVAGRVVGVGVRSGRVVEQ</sequence>
<name>M0LJJ3_NATLA</name>
<reference evidence="1" key="3">
    <citation type="submission" date="2017-01" db="EMBL/GenBank/DDBJ databases">
        <authorList>
            <person name="Mah S.A."/>
            <person name="Swanson W.J."/>
            <person name="Moy G.W."/>
            <person name="Vacquier V.D."/>
        </authorList>
    </citation>
    <scope>NUCLEOTIDE SEQUENCE</scope>
    <source>
        <strain evidence="1">AJ5</strain>
    </source>
</reference>
<dbReference type="Proteomes" id="UP000186547">
    <property type="component" value="Chromosome"/>
</dbReference>
<evidence type="ECO:0000313" key="2">
    <source>
        <dbReference type="EMBL" id="EMA32175.1"/>
    </source>
</evidence>
<evidence type="ECO:0000313" key="4">
    <source>
        <dbReference type="Proteomes" id="UP000186547"/>
    </source>
</evidence>
<reference evidence="2 3" key="2">
    <citation type="journal article" date="2014" name="PLoS Genet.">
        <title>Phylogenetically driven sequencing of extremely halophilic archaea reveals strategies for static and dynamic osmo-response.</title>
        <authorList>
            <person name="Becker E.A."/>
            <person name="Seitzer P.M."/>
            <person name="Tritt A."/>
            <person name="Larsen D."/>
            <person name="Krusor M."/>
            <person name="Yao A.I."/>
            <person name="Wu D."/>
            <person name="Madern D."/>
            <person name="Eisen J.A."/>
            <person name="Darling A.E."/>
            <person name="Facciotti M.T."/>
        </authorList>
    </citation>
    <scope>NUCLEOTIDE SEQUENCE [LARGE SCALE GENOMIC DNA]</scope>
    <source>
        <strain evidence="2 3">AJ5</strain>
    </source>
</reference>
<dbReference type="AlphaFoldDB" id="M0LJJ3"/>
<dbReference type="EMBL" id="CP019285">
    <property type="protein sequence ID" value="APW96546.1"/>
    <property type="molecule type" value="Genomic_DNA"/>
</dbReference>
<dbReference type="EMBL" id="AOLZ01000042">
    <property type="protein sequence ID" value="EMA32175.1"/>
    <property type="molecule type" value="Genomic_DNA"/>
</dbReference>